<protein>
    <recommendedName>
        <fullName evidence="4">Endonuclease/exonuclease/phosphatase domain-containing protein</fullName>
    </recommendedName>
</protein>
<organism evidence="2 3">
    <name type="scientific">Prorocentrum cordatum</name>
    <dbReference type="NCBI Taxonomy" id="2364126"/>
    <lineage>
        <taxon>Eukaryota</taxon>
        <taxon>Sar</taxon>
        <taxon>Alveolata</taxon>
        <taxon>Dinophyceae</taxon>
        <taxon>Prorocentrales</taxon>
        <taxon>Prorocentraceae</taxon>
        <taxon>Prorocentrum</taxon>
    </lineage>
</organism>
<reference evidence="2" key="1">
    <citation type="submission" date="2023-10" db="EMBL/GenBank/DDBJ databases">
        <authorList>
            <person name="Chen Y."/>
            <person name="Shah S."/>
            <person name="Dougan E. K."/>
            <person name="Thang M."/>
            <person name="Chan C."/>
        </authorList>
    </citation>
    <scope>NUCLEOTIDE SEQUENCE [LARGE SCALE GENOMIC DNA]</scope>
</reference>
<dbReference type="Gene3D" id="3.60.10.10">
    <property type="entry name" value="Endonuclease/exonuclease/phosphatase"/>
    <property type="match status" value="1"/>
</dbReference>
<name>A0ABN9U7S3_9DINO</name>
<evidence type="ECO:0000313" key="2">
    <source>
        <dbReference type="EMBL" id="CAK0855183.1"/>
    </source>
</evidence>
<dbReference type="InterPro" id="IPR036691">
    <property type="entry name" value="Endo/exonu/phosph_ase_sf"/>
</dbReference>
<feature type="region of interest" description="Disordered" evidence="1">
    <location>
        <begin position="265"/>
        <end position="287"/>
    </location>
</feature>
<feature type="non-terminal residue" evidence="2">
    <location>
        <position position="1"/>
    </location>
</feature>
<dbReference type="EMBL" id="CAUYUJ010015527">
    <property type="protein sequence ID" value="CAK0855183.1"/>
    <property type="molecule type" value="Genomic_DNA"/>
</dbReference>
<dbReference type="SUPFAM" id="SSF56219">
    <property type="entry name" value="DNase I-like"/>
    <property type="match status" value="1"/>
</dbReference>
<evidence type="ECO:0000313" key="3">
    <source>
        <dbReference type="Proteomes" id="UP001189429"/>
    </source>
</evidence>
<accession>A0ABN9U7S3</accession>
<evidence type="ECO:0000256" key="1">
    <source>
        <dbReference type="SAM" id="MobiDB-lite"/>
    </source>
</evidence>
<comment type="caution">
    <text evidence="2">The sequence shown here is derived from an EMBL/GenBank/DDBJ whole genome shotgun (WGS) entry which is preliminary data.</text>
</comment>
<evidence type="ECO:0008006" key="4">
    <source>
        <dbReference type="Google" id="ProtNLM"/>
    </source>
</evidence>
<proteinExistence type="predicted"/>
<gene>
    <name evidence="2" type="ORF">PCOR1329_LOCUS45990</name>
</gene>
<dbReference type="Proteomes" id="UP001189429">
    <property type="component" value="Unassembled WGS sequence"/>
</dbReference>
<feature type="non-terminal residue" evidence="2">
    <location>
        <position position="448"/>
    </location>
</feature>
<sequence>GMAFTNHDPDLVWAFCILYDMASQKIDLQHVHAHEHNPWNEVADAAANHGRITPVPVPQQEWASIMDSTYQRDWEFWLSADQNTKEAYPTFGQGSLTATTVPTAAEASHFHKTTEASDRKTEIEINIATYNIQTPWGIRDSDKEGDASCANANSYHVISSGHKGYNYGREPHVLLSKPYGRCGKEELFFKPDQFIVIEKDPRLLIIRVRAPGFSHVPAVAHAPCPKALGAEKTRFWNKLTEATATYQIGIILTDANARTGDINSTAIGDQGTKQKEDPNGPEHYTWHSSKNPRRIDYVIIPRGYLDSIEACSVRYGVDNGCDPDSKDDHYPVMLELAYDEIASSATKGAPKLDEHKLADDACRKNFIDKLRDIQHTTWDTNVNDHVSTITEKITKAVYECFRPLGRTPRKPYITNRPFALLRVRRSLLKTTRIVKKNRITNEYGVKLL</sequence>
<keyword evidence="3" id="KW-1185">Reference proteome</keyword>